<dbReference type="CDD" id="cd05013">
    <property type="entry name" value="SIS_RpiR"/>
    <property type="match status" value="1"/>
</dbReference>
<organism evidence="4 5">
    <name type="scientific">Lacticaseibacillus rhamnosus (strain ATCC 53103 / LMG 18243 / GG)</name>
    <name type="common">Lactobacillus rhamnosus</name>
    <dbReference type="NCBI Taxonomy" id="568703"/>
    <lineage>
        <taxon>Bacteria</taxon>
        <taxon>Bacillati</taxon>
        <taxon>Bacillota</taxon>
        <taxon>Bacilli</taxon>
        <taxon>Lactobacillales</taxon>
        <taxon>Lactobacillaceae</taxon>
        <taxon>Lacticaseibacillus</taxon>
    </lineage>
</organism>
<dbReference type="SUPFAM" id="SSF46689">
    <property type="entry name" value="Homeodomain-like"/>
    <property type="match status" value="1"/>
</dbReference>
<sequence length="254" mass="28042">MKRSLTIVKLEKLVAGKNLTETEFTVLRYLVANIDRVLDLGVRGVAKANYTSATTVMRLAHKMGYRGFVEMQYKLMTMLRHGEAGMQPVDATEDPLQSAVLDQNDATTIRAVAQQIAAVESQYLYLYAAGFSGVIGQYMFKKFQILGKRCFFSTPGDSAALLENYLEDLGLFIVVSKSGETQSVIDKAALVSSLPVPVVAFTGNADSTLAKMADWTLKVADDFPLDELNQRASLFYPQMLALFELEIGEVEKLN</sequence>
<dbReference type="EMBL" id="AP011548">
    <property type="protein sequence ID" value="BAI43124.1"/>
    <property type="molecule type" value="Genomic_DNA"/>
</dbReference>
<evidence type="ECO:0000256" key="3">
    <source>
        <dbReference type="ARBA" id="ARBA00023163"/>
    </source>
</evidence>
<accession>A0A7S7FS78</accession>
<evidence type="ECO:0000256" key="2">
    <source>
        <dbReference type="ARBA" id="ARBA00023125"/>
    </source>
</evidence>
<keyword evidence="3" id="KW-0804">Transcription</keyword>
<dbReference type="Pfam" id="PF01418">
    <property type="entry name" value="HTH_6"/>
    <property type="match status" value="1"/>
</dbReference>
<dbReference type="GO" id="GO:0003677">
    <property type="term" value="F:DNA binding"/>
    <property type="evidence" value="ECO:0007669"/>
    <property type="project" value="UniProtKB-KW"/>
</dbReference>
<dbReference type="GO" id="GO:0097367">
    <property type="term" value="F:carbohydrate derivative binding"/>
    <property type="evidence" value="ECO:0007669"/>
    <property type="project" value="InterPro"/>
</dbReference>
<dbReference type="Pfam" id="PF01380">
    <property type="entry name" value="SIS"/>
    <property type="match status" value="1"/>
</dbReference>
<dbReference type="InterPro" id="IPR009057">
    <property type="entry name" value="Homeodomain-like_sf"/>
</dbReference>
<dbReference type="PROSITE" id="PS51464">
    <property type="entry name" value="SIS"/>
    <property type="match status" value="1"/>
</dbReference>
<evidence type="ECO:0000313" key="5">
    <source>
        <dbReference type="Proteomes" id="UP000002067"/>
    </source>
</evidence>
<dbReference type="InterPro" id="IPR046348">
    <property type="entry name" value="SIS_dom_sf"/>
</dbReference>
<dbReference type="Gene3D" id="3.40.50.10490">
    <property type="entry name" value="Glucose-6-phosphate isomerase like protein, domain 1"/>
    <property type="match status" value="1"/>
</dbReference>
<dbReference type="Proteomes" id="UP000002067">
    <property type="component" value="Chromosome"/>
</dbReference>
<name>A0A7S7FS78_LACRG</name>
<dbReference type="InterPro" id="IPR036388">
    <property type="entry name" value="WH-like_DNA-bd_sf"/>
</dbReference>
<dbReference type="GO" id="GO:0003700">
    <property type="term" value="F:DNA-binding transcription factor activity"/>
    <property type="evidence" value="ECO:0007669"/>
    <property type="project" value="InterPro"/>
</dbReference>
<dbReference type="KEGG" id="lrg:LRHM_2597"/>
<dbReference type="InterPro" id="IPR001347">
    <property type="entry name" value="SIS_dom"/>
</dbReference>
<keyword evidence="1" id="KW-0805">Transcription regulation</keyword>
<reference evidence="4 5" key="1">
    <citation type="journal article" date="2009" name="J. Bacteriol.">
        <title>Complete genome sequence of the probiotic Lactobacillus rhamnosus ATCC 53103.</title>
        <authorList>
            <person name="Morita H."/>
            <person name="Toh H."/>
            <person name="Oshima K."/>
            <person name="Murakami M."/>
            <person name="Taylor T.D."/>
            <person name="Igimi S."/>
            <person name="Hattori M."/>
        </authorList>
    </citation>
    <scope>NUCLEOTIDE SEQUENCE [LARGE SCALE GENOMIC DNA]</scope>
    <source>
        <strain evidence="5">ATCC 53103 / LMG 18243 / GG [Tokyo]</strain>
    </source>
</reference>
<dbReference type="PANTHER" id="PTHR30514:SF21">
    <property type="entry name" value="RPIR-FAMILY TRANSCRIPTIONAL REGULATOR"/>
    <property type="match status" value="1"/>
</dbReference>
<dbReference type="SUPFAM" id="SSF53697">
    <property type="entry name" value="SIS domain"/>
    <property type="match status" value="1"/>
</dbReference>
<evidence type="ECO:0000256" key="1">
    <source>
        <dbReference type="ARBA" id="ARBA00023015"/>
    </source>
</evidence>
<dbReference type="PANTHER" id="PTHR30514">
    <property type="entry name" value="GLUCOKINASE"/>
    <property type="match status" value="1"/>
</dbReference>
<dbReference type="GO" id="GO:1901135">
    <property type="term" value="P:carbohydrate derivative metabolic process"/>
    <property type="evidence" value="ECO:0007669"/>
    <property type="project" value="InterPro"/>
</dbReference>
<proteinExistence type="predicted"/>
<dbReference type="InterPro" id="IPR035472">
    <property type="entry name" value="RpiR-like_SIS"/>
</dbReference>
<keyword evidence="2" id="KW-0238">DNA-binding</keyword>
<gene>
    <name evidence="4" type="ordered locus">LRHM_2597</name>
</gene>
<evidence type="ECO:0000313" key="4">
    <source>
        <dbReference type="EMBL" id="BAI43124.1"/>
    </source>
</evidence>
<dbReference type="InterPro" id="IPR047640">
    <property type="entry name" value="RpiR-like"/>
</dbReference>
<dbReference type="InterPro" id="IPR000281">
    <property type="entry name" value="HTH_RpiR"/>
</dbReference>
<dbReference type="AlphaFoldDB" id="A0A7S7FS78"/>
<dbReference type="PROSITE" id="PS51071">
    <property type="entry name" value="HTH_RPIR"/>
    <property type="match status" value="1"/>
</dbReference>
<protein>
    <submittedName>
        <fullName evidence="4">Transcriptional regulator</fullName>
    </submittedName>
</protein>
<dbReference type="Gene3D" id="1.10.10.10">
    <property type="entry name" value="Winged helix-like DNA-binding domain superfamily/Winged helix DNA-binding domain"/>
    <property type="match status" value="1"/>
</dbReference>